<dbReference type="Proteomes" id="UP000199199">
    <property type="component" value="Unassembled WGS sequence"/>
</dbReference>
<gene>
    <name evidence="1" type="ORF">SAMN04488556_1869</name>
</gene>
<evidence type="ECO:0000313" key="1">
    <source>
        <dbReference type="EMBL" id="SFS65350.1"/>
    </source>
</evidence>
<protein>
    <submittedName>
        <fullName evidence="1">Uncharacterized protein</fullName>
    </submittedName>
</protein>
<reference evidence="2" key="1">
    <citation type="submission" date="2016-10" db="EMBL/GenBank/DDBJ databases">
        <authorList>
            <person name="Varghese N."/>
            <person name="Submissions S."/>
        </authorList>
    </citation>
    <scope>NUCLEOTIDE SEQUENCE [LARGE SCALE GENOMIC DNA]</scope>
    <source>
        <strain evidence="2">DSM 22427</strain>
    </source>
</reference>
<organism evidence="1 2">
    <name type="scientific">Halostagnicola kamekurae</name>
    <dbReference type="NCBI Taxonomy" id="619731"/>
    <lineage>
        <taxon>Archaea</taxon>
        <taxon>Methanobacteriati</taxon>
        <taxon>Methanobacteriota</taxon>
        <taxon>Stenosarchaea group</taxon>
        <taxon>Halobacteria</taxon>
        <taxon>Halobacteriales</taxon>
        <taxon>Natrialbaceae</taxon>
        <taxon>Halostagnicola</taxon>
    </lineage>
</organism>
<proteinExistence type="predicted"/>
<keyword evidence="2" id="KW-1185">Reference proteome</keyword>
<dbReference type="EMBL" id="FOZS01000002">
    <property type="protein sequence ID" value="SFS65350.1"/>
    <property type="molecule type" value="Genomic_DNA"/>
</dbReference>
<evidence type="ECO:0000313" key="2">
    <source>
        <dbReference type="Proteomes" id="UP000199199"/>
    </source>
</evidence>
<sequence length="78" mass="8969">MSEVIEFLESMFSEICIHDVTDLLRDPNDSLTVSTILEWRFSSRTMDELKTLFVSVVVLDIESAKCTKTRTSIFTLHP</sequence>
<dbReference type="AlphaFoldDB" id="A0A1I6RL79"/>
<accession>A0A1I6RL79</accession>
<name>A0A1I6RL79_9EURY</name>